<dbReference type="SUPFAM" id="SSF54665">
    <property type="entry name" value="CO dehydrogenase molybdoprotein N-domain-like"/>
    <property type="match status" value="1"/>
</dbReference>
<dbReference type="PANTHER" id="PTHR11908">
    <property type="entry name" value="XANTHINE DEHYDROGENASE"/>
    <property type="match status" value="1"/>
</dbReference>
<dbReference type="GO" id="GO:0005506">
    <property type="term" value="F:iron ion binding"/>
    <property type="evidence" value="ECO:0007669"/>
    <property type="project" value="InterPro"/>
</dbReference>
<evidence type="ECO:0000256" key="1">
    <source>
        <dbReference type="ARBA" id="ARBA00022505"/>
    </source>
</evidence>
<sequence length="776" mass="81442">MNILPGNLRFGAGQSVKRLEDQRLLTGQGQFIDDKPQDGALWLYVLRSPHAHAKITAVDTSAALAMAGVAAVYTGADLVADDIGTIPTLPIFKRPDGSPMAAPPRRLLAHDVVRFAGEPVAAVLAASRADAQTAAEAIAVDYEVLPAAVSPAEALAPGAPAVWPDAPDNIAAAMSYGDAAATEAAFASAKHVVSLDITSQRLVPSAMEPRSTMAEVDRKTGRLTLHVQSQTPTATRDILADVVLKRPKDSVHVLVGDIGGGFGHKVNLYPEDGIVAYAAAKLKRTVRWRGDRIDDFVGGSHGRDLTSTGEFALDEKGRVLAFRVRSLGGTGAYLTGAGVIIPLVLGPFVATGVYDLPLIHFDIKAVLTNTAPTGPYRGAGRPEAVFIVERLMDAAARQIGMDPRQIRKVNYIKPAQIPYTNAVGQVYDSGAFAHMLERASKLADWDGFAARKKAAKKKGLLYGRGLTSYIEWTGGRVHTEKVTLHATAEGRVVLQSGTQAMGQGLQTSYSQMVAAALGIPVDRIDVIQGDTDLATGGGSVGSRSLFVGGTAAVVSAGDLIQKAREKASHVLEASVGDIEYGDGFLTVVGTDRRVSLFDLAKGEKDARLTVDSQGDVDGPTWPNGTHICEVEIDPDTGVTRVVRYTTVDDVGVAINPMLVTGQVHGGVAQGIGQALYEGVVYDSSGQLLTASYQDYCIPRASDMPHMEVTLDDSAPCVTNPLGAKGCGESGAIGGPPCVVNGVMDALSELGIKSLQTPLTPVKIWDAIRAAKVDTAA</sequence>
<keyword evidence="5" id="KW-1185">Reference proteome</keyword>
<dbReference type="InterPro" id="IPR037165">
    <property type="entry name" value="AldOxase/xan_DH_Mopterin-bd_sf"/>
</dbReference>
<dbReference type="InterPro" id="IPR000674">
    <property type="entry name" value="Ald_Oxase/Xan_DH_a/b"/>
</dbReference>
<dbReference type="Pfam" id="PF01315">
    <property type="entry name" value="Ald_Xan_dh_C"/>
    <property type="match status" value="1"/>
</dbReference>
<comment type="caution">
    <text evidence="4">The sequence shown here is derived from an EMBL/GenBank/DDBJ whole genome shotgun (WGS) entry which is preliminary data.</text>
</comment>
<dbReference type="InterPro" id="IPR008274">
    <property type="entry name" value="AldOxase/xan_DH_MoCoBD1"/>
</dbReference>
<dbReference type="SUPFAM" id="SSF56003">
    <property type="entry name" value="Molybdenum cofactor-binding domain"/>
    <property type="match status" value="1"/>
</dbReference>
<reference evidence="4" key="1">
    <citation type="submission" date="2019-04" db="EMBL/GenBank/DDBJ databases">
        <title>Whole genome sequencing of cave bacteria.</title>
        <authorList>
            <person name="Gan H.M."/>
            <person name="Barton H."/>
            <person name="Savka M.A."/>
        </authorList>
    </citation>
    <scope>NUCLEOTIDE SEQUENCE [LARGE SCALE GENOMIC DNA]</scope>
    <source>
        <strain evidence="4">LC387</strain>
    </source>
</reference>
<dbReference type="EMBL" id="LBIA02000001">
    <property type="protein sequence ID" value="TKT71447.1"/>
    <property type="molecule type" value="Genomic_DNA"/>
</dbReference>
<evidence type="ECO:0000313" key="4">
    <source>
        <dbReference type="EMBL" id="TKT71447.1"/>
    </source>
</evidence>
<keyword evidence="1" id="KW-0500">Molybdenum</keyword>
<accession>A0A4U6BMF1</accession>
<evidence type="ECO:0000313" key="5">
    <source>
        <dbReference type="Proteomes" id="UP000034832"/>
    </source>
</evidence>
<dbReference type="RefSeq" id="WP_046827983.1">
    <property type="nucleotide sequence ID" value="NZ_LBIA02000001.1"/>
</dbReference>
<name>A0A4U6BMF1_9BRAD</name>
<organism evidence="4 5">
    <name type="scientific">Afipia massiliensis</name>
    <dbReference type="NCBI Taxonomy" id="211460"/>
    <lineage>
        <taxon>Bacteria</taxon>
        <taxon>Pseudomonadati</taxon>
        <taxon>Pseudomonadota</taxon>
        <taxon>Alphaproteobacteria</taxon>
        <taxon>Hyphomicrobiales</taxon>
        <taxon>Nitrobacteraceae</taxon>
        <taxon>Afipia</taxon>
    </lineage>
</organism>
<dbReference type="InterPro" id="IPR046867">
    <property type="entry name" value="AldOxase/xan_DH_MoCoBD2"/>
</dbReference>
<dbReference type="AlphaFoldDB" id="A0A4U6BMF1"/>
<keyword evidence="2" id="KW-0560">Oxidoreductase</keyword>
<dbReference type="Gene3D" id="3.90.1170.50">
    <property type="entry name" value="Aldehyde oxidase/xanthine dehydrogenase, a/b hammerhead"/>
    <property type="match status" value="1"/>
</dbReference>
<evidence type="ECO:0000259" key="3">
    <source>
        <dbReference type="SMART" id="SM01008"/>
    </source>
</evidence>
<dbReference type="InterPro" id="IPR016208">
    <property type="entry name" value="Ald_Oxase/xanthine_DH-like"/>
</dbReference>
<dbReference type="STRING" id="211460.YH63_10455"/>
<dbReference type="Proteomes" id="UP000034832">
    <property type="component" value="Unassembled WGS sequence"/>
</dbReference>
<dbReference type="Pfam" id="PF02738">
    <property type="entry name" value="MoCoBD_1"/>
    <property type="match status" value="1"/>
</dbReference>
<dbReference type="OrthoDB" id="8123321at2"/>
<gene>
    <name evidence="4" type="ORF">YH63_008495</name>
</gene>
<dbReference type="InterPro" id="IPR036856">
    <property type="entry name" value="Ald_Oxase/Xan_DH_a/b_sf"/>
</dbReference>
<evidence type="ECO:0000256" key="2">
    <source>
        <dbReference type="ARBA" id="ARBA00023002"/>
    </source>
</evidence>
<protein>
    <submittedName>
        <fullName evidence="4">Xanthine dehydrogenase family protein molybdopterin-binding subunit</fullName>
    </submittedName>
</protein>
<dbReference type="SMART" id="SM01008">
    <property type="entry name" value="Ald_Xan_dh_C"/>
    <property type="match status" value="1"/>
</dbReference>
<dbReference type="PANTHER" id="PTHR11908:SF132">
    <property type="entry name" value="ALDEHYDE OXIDASE 1-RELATED"/>
    <property type="match status" value="1"/>
</dbReference>
<dbReference type="GO" id="GO:0016491">
    <property type="term" value="F:oxidoreductase activity"/>
    <property type="evidence" value="ECO:0007669"/>
    <property type="project" value="UniProtKB-KW"/>
</dbReference>
<feature type="domain" description="Aldehyde oxidase/xanthine dehydrogenase a/b hammerhead" evidence="3">
    <location>
        <begin position="26"/>
        <end position="146"/>
    </location>
</feature>
<proteinExistence type="predicted"/>
<dbReference type="Gene3D" id="3.30.365.10">
    <property type="entry name" value="Aldehyde oxidase/xanthine dehydrogenase, molybdopterin binding domain"/>
    <property type="match status" value="4"/>
</dbReference>
<dbReference type="Pfam" id="PF20256">
    <property type="entry name" value="MoCoBD_2"/>
    <property type="match status" value="1"/>
</dbReference>